<evidence type="ECO:0000313" key="2">
    <source>
        <dbReference type="EMBL" id="MCW5321828.1"/>
    </source>
</evidence>
<name>A0ABT3KU27_9BURK</name>
<evidence type="ECO:0008006" key="4">
    <source>
        <dbReference type="Google" id="ProtNLM"/>
    </source>
</evidence>
<evidence type="ECO:0000256" key="1">
    <source>
        <dbReference type="SAM" id="Phobius"/>
    </source>
</evidence>
<feature type="transmembrane region" description="Helical" evidence="1">
    <location>
        <begin position="217"/>
        <end position="240"/>
    </location>
</feature>
<feature type="transmembrane region" description="Helical" evidence="1">
    <location>
        <begin position="89"/>
        <end position="109"/>
    </location>
</feature>
<accession>A0ABT3KU27</accession>
<keyword evidence="1" id="KW-0472">Membrane</keyword>
<protein>
    <recommendedName>
        <fullName evidence="4">DUF2029 domain-containing protein</fullName>
    </recommendedName>
</protein>
<feature type="transmembrane region" description="Helical" evidence="1">
    <location>
        <begin position="298"/>
        <end position="317"/>
    </location>
</feature>
<feature type="transmembrane region" description="Helical" evidence="1">
    <location>
        <begin position="121"/>
        <end position="141"/>
    </location>
</feature>
<evidence type="ECO:0000313" key="3">
    <source>
        <dbReference type="Proteomes" id="UP001208935"/>
    </source>
</evidence>
<sequence>MLRLLATPLNETRRLSPALWFLLPLAFGFLSLIVGQDANWDLQNYHLYNPYALLTGRIGTDLAPAGMQSYFNPLLDVPYYWMAMNLPPMLVAAIMGTFHGLNFLLLHGLVRRVVPADTGKLAVLLLALSGCLGASFISELGNTMGDNSTALLVLGGLLLIARHWSRIGRGGVRAGLICVAAGLAVGLGVGLKLTNAPYAVGMFMALALIGRPSARRLAVCLAFGSGVLAGMAITAGYWFALMWEHFGNPLFPQFNAIFKSEFAQEITLADTKWLPGNMWETIFFPFVFTLWPHRFGEVAMIQLLWPGVYTLFGAWLVRSAYRRRMPSGAMCTPIEVPVADITRFMLIFLVASYGVWMAVFSIGRYAIVMEMLLPVTAWVILHRLTSVSRARRVAAWLIGCAVALSLLRFDTWGNAGFAQESFSVDVPPVAQPENSVVLVLASPMAWILPHFPPALAFVSLGSFPESQGYWQRAQAIIDGRTAGLYAIVPAVRDARAQSIQRLSDWLDGHGVQNGDRACSAVAFAMRRMPRLQLAVPVQPDGALGESPCAFELPPAHRRDVGAENRQIAKTVSESLRHRGLSLLLETCTVRSAHIGSKEHVFQFCSAARSPHGPP</sequence>
<organism evidence="2 3">
    <name type="scientific">Verminephrobacter aporrectodeae subsp. tuberculatae</name>
    <dbReference type="NCBI Taxonomy" id="1110392"/>
    <lineage>
        <taxon>Bacteria</taxon>
        <taxon>Pseudomonadati</taxon>
        <taxon>Pseudomonadota</taxon>
        <taxon>Betaproteobacteria</taxon>
        <taxon>Burkholderiales</taxon>
        <taxon>Comamonadaceae</taxon>
        <taxon>Verminephrobacter</taxon>
    </lineage>
</organism>
<keyword evidence="3" id="KW-1185">Reference proteome</keyword>
<gene>
    <name evidence="2" type="ORF">D5039_11875</name>
</gene>
<feature type="transmembrane region" description="Helical" evidence="1">
    <location>
        <begin position="171"/>
        <end position="189"/>
    </location>
</feature>
<feature type="transmembrane region" description="Helical" evidence="1">
    <location>
        <begin position="195"/>
        <end position="210"/>
    </location>
</feature>
<comment type="caution">
    <text evidence="2">The sequence shown here is derived from an EMBL/GenBank/DDBJ whole genome shotgun (WGS) entry which is preliminary data.</text>
</comment>
<feature type="transmembrane region" description="Helical" evidence="1">
    <location>
        <begin position="147"/>
        <end position="164"/>
    </location>
</feature>
<reference evidence="3" key="1">
    <citation type="submission" date="2023-07" db="EMBL/GenBank/DDBJ databases">
        <title>Verminephrobacter genomes.</title>
        <authorList>
            <person name="Lund M.B."/>
        </authorList>
    </citation>
    <scope>NUCLEOTIDE SEQUENCE [LARGE SCALE GENOMIC DNA]</scope>
    <source>
        <strain evidence="3">AtM5-05</strain>
    </source>
</reference>
<keyword evidence="1" id="KW-0812">Transmembrane</keyword>
<proteinExistence type="predicted"/>
<keyword evidence="1" id="KW-1133">Transmembrane helix</keyword>
<dbReference type="Proteomes" id="UP001208935">
    <property type="component" value="Unassembled WGS sequence"/>
</dbReference>
<dbReference type="EMBL" id="QZCW01000002">
    <property type="protein sequence ID" value="MCW5321828.1"/>
    <property type="molecule type" value="Genomic_DNA"/>
</dbReference>